<feature type="compositionally biased region" description="Low complexity" evidence="5">
    <location>
        <begin position="1123"/>
        <end position="1132"/>
    </location>
</feature>
<feature type="compositionally biased region" description="Low complexity" evidence="5">
    <location>
        <begin position="685"/>
        <end position="694"/>
    </location>
</feature>
<feature type="region of interest" description="Disordered" evidence="5">
    <location>
        <begin position="272"/>
        <end position="325"/>
    </location>
</feature>
<organism evidence="7 8">
    <name type="scientific">Colobus angolensis palliatus</name>
    <name type="common">Peters' Angolan colobus</name>
    <dbReference type="NCBI Taxonomy" id="336983"/>
    <lineage>
        <taxon>Eukaryota</taxon>
        <taxon>Metazoa</taxon>
        <taxon>Chordata</taxon>
        <taxon>Craniata</taxon>
        <taxon>Vertebrata</taxon>
        <taxon>Euteleostomi</taxon>
        <taxon>Mammalia</taxon>
        <taxon>Eutheria</taxon>
        <taxon>Euarchontoglires</taxon>
        <taxon>Primates</taxon>
        <taxon>Haplorrhini</taxon>
        <taxon>Catarrhini</taxon>
        <taxon>Cercopithecidae</taxon>
        <taxon>Colobinae</taxon>
        <taxon>Colobus</taxon>
    </lineage>
</organism>
<accession>A0A2K5JH78</accession>
<feature type="region of interest" description="Disordered" evidence="5">
    <location>
        <begin position="376"/>
        <end position="969"/>
    </location>
</feature>
<dbReference type="KEGG" id="cang:105518708"/>
<dbReference type="Pfam" id="PF05110">
    <property type="entry name" value="AF-4"/>
    <property type="match status" value="1"/>
</dbReference>
<comment type="subcellular location">
    <subcellularLocation>
        <location evidence="1">Nucleus</location>
    </subcellularLocation>
</comment>
<dbReference type="OMA" id="KFTMSLK"/>
<feature type="compositionally biased region" description="Acidic residues" evidence="5">
    <location>
        <begin position="433"/>
        <end position="449"/>
    </location>
</feature>
<comment type="similarity">
    <text evidence="2">Belongs to the AF4 family.</text>
</comment>
<name>A0A2K5JH78_COLAP</name>
<dbReference type="GO" id="GO:0010468">
    <property type="term" value="P:regulation of gene expression"/>
    <property type="evidence" value="ECO:0007669"/>
    <property type="project" value="InterPro"/>
</dbReference>
<dbReference type="AlphaFoldDB" id="A0A2K5JH78"/>
<evidence type="ECO:0000313" key="7">
    <source>
        <dbReference type="Ensembl" id="ENSCANP00000028238.1"/>
    </source>
</evidence>
<feature type="compositionally biased region" description="Pro residues" evidence="5">
    <location>
        <begin position="276"/>
        <end position="289"/>
    </location>
</feature>
<reference evidence="7" key="1">
    <citation type="submission" date="2025-08" db="UniProtKB">
        <authorList>
            <consortium name="Ensembl"/>
        </authorList>
    </citation>
    <scope>IDENTIFICATION</scope>
</reference>
<keyword evidence="8" id="KW-1185">Reference proteome</keyword>
<feature type="compositionally biased region" description="Polar residues" evidence="5">
    <location>
        <begin position="716"/>
        <end position="734"/>
    </location>
</feature>
<feature type="region of interest" description="Disordered" evidence="5">
    <location>
        <begin position="82"/>
        <end position="101"/>
    </location>
</feature>
<feature type="compositionally biased region" description="Low complexity" evidence="5">
    <location>
        <begin position="464"/>
        <end position="482"/>
    </location>
</feature>
<dbReference type="Gene3D" id="6.10.250.2670">
    <property type="match status" value="1"/>
</dbReference>
<dbReference type="Pfam" id="PF18876">
    <property type="entry name" value="AFF4_CHD"/>
    <property type="match status" value="1"/>
</dbReference>
<dbReference type="InterPro" id="IPR043639">
    <property type="entry name" value="AF4_int"/>
</dbReference>
<evidence type="ECO:0000259" key="6">
    <source>
        <dbReference type="Pfam" id="PF18876"/>
    </source>
</evidence>
<reference evidence="7" key="2">
    <citation type="submission" date="2025-09" db="UniProtKB">
        <authorList>
            <consortium name="Ensembl"/>
        </authorList>
    </citation>
    <scope>IDENTIFICATION</scope>
</reference>
<feature type="compositionally biased region" description="Basic and acidic residues" evidence="5">
    <location>
        <begin position="698"/>
        <end position="709"/>
    </location>
</feature>
<dbReference type="Ensembl" id="ENSCANT00000051276.1">
    <property type="protein sequence ID" value="ENSCANP00000028238.1"/>
    <property type="gene ID" value="ENSCANG00000037514.1"/>
</dbReference>
<dbReference type="GO" id="GO:0032783">
    <property type="term" value="C:super elongation complex"/>
    <property type="evidence" value="ECO:0007669"/>
    <property type="project" value="TreeGrafter"/>
</dbReference>
<keyword evidence="3" id="KW-0597">Phosphoprotein</keyword>
<evidence type="ECO:0000256" key="2">
    <source>
        <dbReference type="ARBA" id="ARBA00007354"/>
    </source>
</evidence>
<dbReference type="PANTHER" id="PTHR10528">
    <property type="entry name" value="AF4/FMR2 FAMILY MEMBER"/>
    <property type="match status" value="1"/>
</dbReference>
<feature type="domain" description="AF4/FMR2 C-terminal homology" evidence="6">
    <location>
        <begin position="961"/>
        <end position="1222"/>
    </location>
</feature>
<proteinExistence type="inferred from homology"/>
<dbReference type="GeneID" id="105518708"/>
<evidence type="ECO:0000256" key="4">
    <source>
        <dbReference type="ARBA" id="ARBA00023242"/>
    </source>
</evidence>
<dbReference type="InterPro" id="IPR007797">
    <property type="entry name" value="AF4/FMR2"/>
</dbReference>
<feature type="region of interest" description="Disordered" evidence="5">
    <location>
        <begin position="1104"/>
        <end position="1132"/>
    </location>
</feature>
<dbReference type="Proteomes" id="UP000233080">
    <property type="component" value="Unassembled WGS sequence"/>
</dbReference>
<sequence length="1223" mass="132596">MAFTERVNSGGNSLYNDDRNLLRIREKERRNQEAHQEKEAFPEKIPLFGEPYKTAKGDELSSRIQNMLGNYEEVKEFLSTKSHTHRLDASENRLGKPKYPLIPDKGSSIPSSSFHTSVHHQSIHTPVSGPLSVGNISHNPKMAQPRTEPMPSLHAKSYGPPDSQHLTQDRLGQEGYGSSHHKKGDRRADGDHCASVTDSAPERELSSLISSLPSPVPPLSPIHSNQQTLPRTQGSSKVHGSNSNSNSKGCCPAKSPKDLAVKVHDKETLQDSLVAPPQPPSQTFPPPSLPSKSVAMQQKPTAYVRPMDGQDQAPSESPELKPLPEDYRQQTFEKADLKVPAKAKLTKLKMPSQSVEQTYSNEVHCVEEILKEMTHSWPPPLTAIHTPSTAEPSKFPFPTKDSQHISSVTQNQKQYDTSSKTHPNSQQGTSSMLEDDLQLSDSEDSDGEQTPEKPPSSSAPPSVPQSLPEPVASAHSSSAESESTSDSDSSSDSESESSSSDSEENEPLETPAPEPEPPTTNKWQLDNWLTKVSQPAAPLEGPGSTEPPRRCPESKGSSDGATSQEHSESKDPPLKSSSKAPRAPPEAPHPGKRSCQKSPAQQEPPQRQTVGTKQPKKPVKASARADSRASLQVEREAGLLPYGSRDQTSKDKPKVKTKGRPRAAASKEPKPAVPPSSEKKKHKSSLPAPSKAPSGPEPTKDNVGDRSPEHFALVPLTQSQGPLHSGSGSRTSGCRQAVVVQEDSRKDRLPLPLRDTKLFSPLRDTPPPQSLMVKITLDLLSRIPQPPGKGSRQRKAEDKQPPAGKKHSSEKRSSDSSSKLAKKRKGEAERDCDNKKIRLEKDIKSQSSSSSSSSSHKESSKAKPSRPSSESSKKEMLPPPPVSSSSQKPAKPAHKRSKREADTCGQDPPKSASSTKSNHKDSSTPKHRRVEGKGSRSSSEHKGSSGDTANPFPVPSLPNGNSKPGKPQVKFDKQQADLHMREAKKLKQKAELMTDKVGKAFKYLEAVLSLIECGIATESESPASKSAYSVYSETVDLIKFIMSLKSFSDATAPTQEKIFAVLCMRCQSILNMAMFRCKKDIAIKYSRTLNKHFESSSKVAQAPSPCIARSTGTPSPLSPMPSPASSVGSQSSAGSVGSSGVAATISTPVTIQNMTSSYVTITSHVLTAFDLWEQAEALTRKNKEFFARLSTNVCTLALNSSLVDLVHYTRQGFQQLLELTKTP</sequence>
<feature type="compositionally biased region" description="Polar residues" evidence="5">
    <location>
        <begin position="223"/>
        <end position="233"/>
    </location>
</feature>
<feature type="compositionally biased region" description="Polar residues" evidence="5">
    <location>
        <begin position="404"/>
        <end position="429"/>
    </location>
</feature>
<dbReference type="PANTHER" id="PTHR10528:SF6">
    <property type="entry name" value="AF4_FMR2 FAMILY MEMBER 1"/>
    <property type="match status" value="1"/>
</dbReference>
<feature type="compositionally biased region" description="Pro residues" evidence="5">
    <location>
        <begin position="452"/>
        <end position="463"/>
    </location>
</feature>
<dbReference type="CTD" id="4299"/>
<dbReference type="OrthoDB" id="6382204at2759"/>
<feature type="compositionally biased region" description="Basic and acidic residues" evidence="5">
    <location>
        <begin position="85"/>
        <end position="94"/>
    </location>
</feature>
<feature type="compositionally biased region" description="Basic and acidic residues" evidence="5">
    <location>
        <begin position="623"/>
        <end position="637"/>
    </location>
</feature>
<evidence type="ECO:0000256" key="3">
    <source>
        <dbReference type="ARBA" id="ARBA00022553"/>
    </source>
</evidence>
<evidence type="ECO:0000313" key="8">
    <source>
        <dbReference type="Proteomes" id="UP000233080"/>
    </source>
</evidence>
<feature type="compositionally biased region" description="Basic and acidic residues" evidence="5">
    <location>
        <begin position="826"/>
        <end position="844"/>
    </location>
</feature>
<dbReference type="RefSeq" id="XP_011807189.1">
    <property type="nucleotide sequence ID" value="XM_011951799.1"/>
</dbReference>
<dbReference type="Pfam" id="PF18875">
    <property type="entry name" value="AF4_int"/>
    <property type="match status" value="1"/>
</dbReference>
<dbReference type="InterPro" id="IPR043640">
    <property type="entry name" value="AF4/FMR2_CHD"/>
</dbReference>
<feature type="compositionally biased region" description="Low complexity" evidence="5">
    <location>
        <begin position="845"/>
        <end position="854"/>
    </location>
</feature>
<feature type="compositionally biased region" description="Acidic residues" evidence="5">
    <location>
        <begin position="483"/>
        <end position="507"/>
    </location>
</feature>
<feature type="compositionally biased region" description="Basic and acidic residues" evidence="5">
    <location>
        <begin position="931"/>
        <end position="944"/>
    </location>
</feature>
<evidence type="ECO:0000256" key="5">
    <source>
        <dbReference type="SAM" id="MobiDB-lite"/>
    </source>
</evidence>
<feature type="compositionally biased region" description="Polar residues" evidence="5">
    <location>
        <begin position="555"/>
        <end position="564"/>
    </location>
</feature>
<feature type="compositionally biased region" description="Polar residues" evidence="5">
    <location>
        <begin position="596"/>
        <end position="612"/>
    </location>
</feature>
<protein>
    <recommendedName>
        <fullName evidence="6">AF4/FMR2 C-terminal homology domain-containing protein</fullName>
    </recommendedName>
</protein>
<dbReference type="STRING" id="336983.ENSCANP00000028238"/>
<feature type="region of interest" description="Disordered" evidence="5">
    <location>
        <begin position="120"/>
        <end position="256"/>
    </location>
</feature>
<feature type="compositionally biased region" description="Basic and acidic residues" evidence="5">
    <location>
        <begin position="742"/>
        <end position="757"/>
    </location>
</feature>
<evidence type="ECO:0000256" key="1">
    <source>
        <dbReference type="ARBA" id="ARBA00004123"/>
    </source>
</evidence>
<feature type="compositionally biased region" description="Low complexity" evidence="5">
    <location>
        <begin position="234"/>
        <end position="249"/>
    </location>
</feature>
<keyword evidence="4" id="KW-0539">Nucleus</keyword>